<gene>
    <name evidence="2" type="ORF">BDA99DRAFT_256615</name>
</gene>
<reference evidence="2" key="2">
    <citation type="submission" date="2023-02" db="EMBL/GenBank/DDBJ databases">
        <authorList>
            <consortium name="DOE Joint Genome Institute"/>
            <person name="Mondo S.J."/>
            <person name="Chang Y."/>
            <person name="Wang Y."/>
            <person name="Ahrendt S."/>
            <person name="Andreopoulos W."/>
            <person name="Barry K."/>
            <person name="Beard J."/>
            <person name="Benny G.L."/>
            <person name="Blankenship S."/>
            <person name="Bonito G."/>
            <person name="Cuomo C."/>
            <person name="Desiro A."/>
            <person name="Gervers K.A."/>
            <person name="Hundley H."/>
            <person name="Kuo A."/>
            <person name="LaButti K."/>
            <person name="Lang B.F."/>
            <person name="Lipzen A."/>
            <person name="O'Donnell K."/>
            <person name="Pangilinan J."/>
            <person name="Reynolds N."/>
            <person name="Sandor L."/>
            <person name="Smith M.W."/>
            <person name="Tsang A."/>
            <person name="Grigoriev I.V."/>
            <person name="Stajich J.E."/>
            <person name="Spatafora J.W."/>
        </authorList>
    </citation>
    <scope>NUCLEOTIDE SEQUENCE</scope>
    <source>
        <strain evidence="2">RSA 2281</strain>
    </source>
</reference>
<dbReference type="GO" id="GO:0007015">
    <property type="term" value="P:actin filament organization"/>
    <property type="evidence" value="ECO:0007669"/>
    <property type="project" value="TreeGrafter"/>
</dbReference>
<evidence type="ECO:0000313" key="3">
    <source>
        <dbReference type="Proteomes" id="UP001209540"/>
    </source>
</evidence>
<dbReference type="Gene3D" id="1.10.418.10">
    <property type="entry name" value="Calponin-like domain"/>
    <property type="match status" value="1"/>
</dbReference>
<protein>
    <submittedName>
        <fullName evidence="2">Calponin homology domain-containing protein</fullName>
    </submittedName>
</protein>
<dbReference type="GO" id="GO:0015629">
    <property type="term" value="C:actin cytoskeleton"/>
    <property type="evidence" value="ECO:0007669"/>
    <property type="project" value="TreeGrafter"/>
</dbReference>
<dbReference type="Proteomes" id="UP001209540">
    <property type="component" value="Unassembled WGS sequence"/>
</dbReference>
<sequence>MKSCLSFDFLTPNVDQQHTARLWIQSVLQIQLPDSDNLYTSLRDGVFLCKLMNDLIPNSIPFIYYENNMDAWTKNIQQFLIASEQNGGLDTFQLFDINDLLYGHDMIAVSLIQSWDTIIKNIGV</sequence>
<dbReference type="GO" id="GO:0051015">
    <property type="term" value="F:actin filament binding"/>
    <property type="evidence" value="ECO:0007669"/>
    <property type="project" value="TreeGrafter"/>
</dbReference>
<dbReference type="InterPro" id="IPR050606">
    <property type="entry name" value="Calponin-like"/>
</dbReference>
<dbReference type="EMBL" id="JAIXMP010000042">
    <property type="protein sequence ID" value="KAI9247522.1"/>
    <property type="molecule type" value="Genomic_DNA"/>
</dbReference>
<dbReference type="SUPFAM" id="SSF47576">
    <property type="entry name" value="Calponin-homology domain, CH-domain"/>
    <property type="match status" value="1"/>
</dbReference>
<evidence type="ECO:0000259" key="1">
    <source>
        <dbReference type="PROSITE" id="PS50021"/>
    </source>
</evidence>
<dbReference type="PANTHER" id="PTHR47385">
    <property type="entry name" value="CALPONIN"/>
    <property type="match status" value="1"/>
</dbReference>
<keyword evidence="3" id="KW-1185">Reference proteome</keyword>
<dbReference type="PANTHER" id="PTHR47385:SF14">
    <property type="entry name" value="TRANSGELIN"/>
    <property type="match status" value="1"/>
</dbReference>
<feature type="domain" description="Calponin-homology (CH)" evidence="1">
    <location>
        <begin position="14"/>
        <end position="120"/>
    </location>
</feature>
<accession>A0AAD5P8U0</accession>
<dbReference type="InterPro" id="IPR036872">
    <property type="entry name" value="CH_dom_sf"/>
</dbReference>
<dbReference type="AlphaFoldDB" id="A0AAD5P8U0"/>
<organism evidence="2 3">
    <name type="scientific">Phascolomyces articulosus</name>
    <dbReference type="NCBI Taxonomy" id="60185"/>
    <lineage>
        <taxon>Eukaryota</taxon>
        <taxon>Fungi</taxon>
        <taxon>Fungi incertae sedis</taxon>
        <taxon>Mucoromycota</taxon>
        <taxon>Mucoromycotina</taxon>
        <taxon>Mucoromycetes</taxon>
        <taxon>Mucorales</taxon>
        <taxon>Lichtheimiaceae</taxon>
        <taxon>Phascolomyces</taxon>
    </lineage>
</organism>
<dbReference type="Pfam" id="PF00307">
    <property type="entry name" value="CH"/>
    <property type="match status" value="1"/>
</dbReference>
<dbReference type="SMART" id="SM00033">
    <property type="entry name" value="CH"/>
    <property type="match status" value="1"/>
</dbReference>
<comment type="caution">
    <text evidence="2">The sequence shown here is derived from an EMBL/GenBank/DDBJ whole genome shotgun (WGS) entry which is preliminary data.</text>
</comment>
<dbReference type="InterPro" id="IPR001715">
    <property type="entry name" value="CH_dom"/>
</dbReference>
<proteinExistence type="predicted"/>
<reference evidence="2" key="1">
    <citation type="journal article" date="2022" name="IScience">
        <title>Evolution of zygomycete secretomes and the origins of terrestrial fungal ecologies.</title>
        <authorList>
            <person name="Chang Y."/>
            <person name="Wang Y."/>
            <person name="Mondo S."/>
            <person name="Ahrendt S."/>
            <person name="Andreopoulos W."/>
            <person name="Barry K."/>
            <person name="Beard J."/>
            <person name="Benny G.L."/>
            <person name="Blankenship S."/>
            <person name="Bonito G."/>
            <person name="Cuomo C."/>
            <person name="Desiro A."/>
            <person name="Gervers K.A."/>
            <person name="Hundley H."/>
            <person name="Kuo A."/>
            <person name="LaButti K."/>
            <person name="Lang B.F."/>
            <person name="Lipzen A."/>
            <person name="O'Donnell K."/>
            <person name="Pangilinan J."/>
            <person name="Reynolds N."/>
            <person name="Sandor L."/>
            <person name="Smith M.E."/>
            <person name="Tsang A."/>
            <person name="Grigoriev I.V."/>
            <person name="Stajich J.E."/>
            <person name="Spatafora J.W."/>
        </authorList>
    </citation>
    <scope>NUCLEOTIDE SEQUENCE</scope>
    <source>
        <strain evidence="2">RSA 2281</strain>
    </source>
</reference>
<evidence type="ECO:0000313" key="2">
    <source>
        <dbReference type="EMBL" id="KAI9247522.1"/>
    </source>
</evidence>
<name>A0AAD5P8U0_9FUNG</name>
<dbReference type="PROSITE" id="PS50021">
    <property type="entry name" value="CH"/>
    <property type="match status" value="1"/>
</dbReference>